<dbReference type="InterPro" id="IPR002491">
    <property type="entry name" value="ABC_transptr_periplasmic_BD"/>
</dbReference>
<feature type="region of interest" description="Disordered" evidence="4">
    <location>
        <begin position="30"/>
        <end position="64"/>
    </location>
</feature>
<dbReference type="PANTHER" id="PTHR30532:SF1">
    <property type="entry name" value="IRON(3+)-HYDROXAMATE-BINDING PROTEIN FHUD"/>
    <property type="match status" value="1"/>
</dbReference>
<comment type="subcellular location">
    <subcellularLocation>
        <location evidence="1">Cell envelope</location>
    </subcellularLocation>
</comment>
<evidence type="ECO:0000256" key="4">
    <source>
        <dbReference type="SAM" id="MobiDB-lite"/>
    </source>
</evidence>
<dbReference type="EMBL" id="JBGNYA010000001">
    <property type="protein sequence ID" value="MFA1611802.1"/>
    <property type="molecule type" value="Genomic_DNA"/>
</dbReference>
<feature type="domain" description="Fe/B12 periplasmic-binding" evidence="5">
    <location>
        <begin position="199"/>
        <end position="353"/>
    </location>
</feature>
<dbReference type="PANTHER" id="PTHR30532">
    <property type="entry name" value="IRON III DICITRATE-BINDING PERIPLASMIC PROTEIN"/>
    <property type="match status" value="1"/>
</dbReference>
<comment type="caution">
    <text evidence="6">The sequence shown here is derived from an EMBL/GenBank/DDBJ whole genome shotgun (WGS) entry which is preliminary data.</text>
</comment>
<evidence type="ECO:0000313" key="6">
    <source>
        <dbReference type="EMBL" id="MFA1611802.1"/>
    </source>
</evidence>
<dbReference type="RefSeq" id="WP_372390183.1">
    <property type="nucleotide sequence ID" value="NZ_JBGNYA010000001.1"/>
</dbReference>
<keyword evidence="7" id="KW-1185">Reference proteome</keyword>
<protein>
    <submittedName>
        <fullName evidence="6">ABC transporter substrate-binding protein</fullName>
    </submittedName>
</protein>
<keyword evidence="2" id="KW-0813">Transport</keyword>
<dbReference type="InterPro" id="IPR051313">
    <property type="entry name" value="Bact_iron-sidero_bind"/>
</dbReference>
<evidence type="ECO:0000256" key="3">
    <source>
        <dbReference type="ARBA" id="ARBA00022729"/>
    </source>
</evidence>
<evidence type="ECO:0000313" key="7">
    <source>
        <dbReference type="Proteomes" id="UP001570511"/>
    </source>
</evidence>
<dbReference type="SUPFAM" id="SSF53807">
    <property type="entry name" value="Helical backbone' metal receptor"/>
    <property type="match status" value="1"/>
</dbReference>
<keyword evidence="3" id="KW-0732">Signal</keyword>
<evidence type="ECO:0000256" key="2">
    <source>
        <dbReference type="ARBA" id="ARBA00022448"/>
    </source>
</evidence>
<name>A0ABD5MES7_9EURY</name>
<accession>A0ABD5MES7</accession>
<evidence type="ECO:0000259" key="5">
    <source>
        <dbReference type="Pfam" id="PF01497"/>
    </source>
</evidence>
<dbReference type="Gene3D" id="3.40.50.1980">
    <property type="entry name" value="Nitrogenase molybdenum iron protein domain"/>
    <property type="match status" value="1"/>
</dbReference>
<gene>
    <name evidence="6" type="ORF">OS889_12380</name>
</gene>
<evidence type="ECO:0000256" key="1">
    <source>
        <dbReference type="ARBA" id="ARBA00004196"/>
    </source>
</evidence>
<proteinExistence type="predicted"/>
<organism evidence="6 7">
    <name type="scientific">Halobellus rubicundus</name>
    <dbReference type="NCBI Taxonomy" id="2996466"/>
    <lineage>
        <taxon>Archaea</taxon>
        <taxon>Methanobacteriati</taxon>
        <taxon>Methanobacteriota</taxon>
        <taxon>Stenosarchaea group</taxon>
        <taxon>Halobacteria</taxon>
        <taxon>Halobacteriales</taxon>
        <taxon>Haloferacaceae</taxon>
        <taxon>Halobellus</taxon>
    </lineage>
</organism>
<dbReference type="AlphaFoldDB" id="A0ABD5MES7"/>
<dbReference type="Proteomes" id="UP001570511">
    <property type="component" value="Unassembled WGS sequence"/>
</dbReference>
<reference evidence="6 7" key="1">
    <citation type="submission" date="2024-08" db="EMBL/GenBank/DDBJ databases">
        <title>Halobellus sp. MBLA0158 whole genome sequence.</title>
        <authorList>
            <person name="Hwang C.Y."/>
            <person name="Cho E.-S."/>
            <person name="Seo M.-J."/>
        </authorList>
    </citation>
    <scope>NUCLEOTIDE SEQUENCE [LARGE SCALE GENOMIC DNA]</scope>
    <source>
        <strain evidence="6 7">MBLA0158</strain>
    </source>
</reference>
<dbReference type="Pfam" id="PF01497">
    <property type="entry name" value="Peripla_BP_2"/>
    <property type="match status" value="1"/>
</dbReference>
<sequence>MSDDSDGQAAPTRREYVKFGGAVIGGGLLAGCTGGSGTEPTPSEASTEDGFESESTTETAADEGGYSVRMAPMGEVTFDAVPETAVIFDDVWADHLVAIGQQDRLIASGRPGGYFTGFYDELPGVEFDTDDLTGLWSDGLPKELFYELDADIHHLDPCRWLSFDSGWDEGDFEEVADNVAPFFANRFSRAHSQPPEGECREAYQYYSLWELAEKISQVYRVANRGAKLREVHDGMVTEIQERLPPRSERPTVALVVYNPSERSFGTYEINGPGFAKAHYRPLEPNGAFADSDKTYARNYSAIDLEEMLEIDPDVIIHHWDIEPSERFDALLALEDHPVGKELTAIQNDRVYVGGTPMQGPIFNLFQLENAAQQIYPDAFGEFQGATETPESQQLFDRQRVADIINGEI</sequence>